<dbReference type="PANTHER" id="PTHR42718">
    <property type="entry name" value="MAJOR FACILITATOR SUPERFAMILY MULTIDRUG TRANSPORTER MFSC"/>
    <property type="match status" value="1"/>
</dbReference>
<feature type="transmembrane region" description="Helical" evidence="7">
    <location>
        <begin position="21"/>
        <end position="41"/>
    </location>
</feature>
<dbReference type="EMBL" id="BAAAVV010000004">
    <property type="protein sequence ID" value="GAA3167933.1"/>
    <property type="molecule type" value="Genomic_DNA"/>
</dbReference>
<feature type="transmembrane region" description="Helical" evidence="7">
    <location>
        <begin position="489"/>
        <end position="508"/>
    </location>
</feature>
<dbReference type="Gene3D" id="1.20.1250.20">
    <property type="entry name" value="MFS general substrate transporter like domains"/>
    <property type="match status" value="1"/>
</dbReference>
<dbReference type="PROSITE" id="PS50850">
    <property type="entry name" value="MFS"/>
    <property type="match status" value="1"/>
</dbReference>
<accession>A0ABP6P5A1</accession>
<evidence type="ECO:0000256" key="6">
    <source>
        <dbReference type="ARBA" id="ARBA00023136"/>
    </source>
</evidence>
<reference evidence="10" key="1">
    <citation type="journal article" date="2019" name="Int. J. Syst. Evol. Microbiol.">
        <title>The Global Catalogue of Microorganisms (GCM) 10K type strain sequencing project: providing services to taxonomists for standard genome sequencing and annotation.</title>
        <authorList>
            <consortium name="The Broad Institute Genomics Platform"/>
            <consortium name="The Broad Institute Genome Sequencing Center for Infectious Disease"/>
            <person name="Wu L."/>
            <person name="Ma J."/>
        </authorList>
    </citation>
    <scope>NUCLEOTIDE SEQUENCE [LARGE SCALE GENOMIC DNA]</scope>
    <source>
        <strain evidence="10">JCM 15614</strain>
    </source>
</reference>
<evidence type="ECO:0000256" key="2">
    <source>
        <dbReference type="ARBA" id="ARBA00022448"/>
    </source>
</evidence>
<feature type="domain" description="Major facilitator superfamily (MFS) profile" evidence="8">
    <location>
        <begin position="23"/>
        <end position="512"/>
    </location>
</feature>
<evidence type="ECO:0000256" key="3">
    <source>
        <dbReference type="ARBA" id="ARBA00022475"/>
    </source>
</evidence>
<proteinExistence type="predicted"/>
<feature type="transmembrane region" description="Helical" evidence="7">
    <location>
        <begin position="367"/>
        <end position="388"/>
    </location>
</feature>
<comment type="caution">
    <text evidence="9">The sequence shown here is derived from an EMBL/GenBank/DDBJ whole genome shotgun (WGS) entry which is preliminary data.</text>
</comment>
<feature type="transmembrane region" description="Helical" evidence="7">
    <location>
        <begin position="342"/>
        <end position="361"/>
    </location>
</feature>
<dbReference type="PANTHER" id="PTHR42718:SF42">
    <property type="entry name" value="EXPORT PROTEIN"/>
    <property type="match status" value="1"/>
</dbReference>
<dbReference type="Proteomes" id="UP001499924">
    <property type="component" value="Unassembled WGS sequence"/>
</dbReference>
<keyword evidence="2" id="KW-0813">Transport</keyword>
<evidence type="ECO:0000313" key="9">
    <source>
        <dbReference type="EMBL" id="GAA3167933.1"/>
    </source>
</evidence>
<comment type="subcellular location">
    <subcellularLocation>
        <location evidence="1">Cell membrane</location>
        <topology evidence="1">Multi-pass membrane protein</topology>
    </subcellularLocation>
</comment>
<dbReference type="NCBIfam" id="TIGR00711">
    <property type="entry name" value="efflux_EmrB"/>
    <property type="match status" value="1"/>
</dbReference>
<feature type="transmembrane region" description="Helical" evidence="7">
    <location>
        <begin position="88"/>
        <end position="106"/>
    </location>
</feature>
<feature type="transmembrane region" description="Helical" evidence="7">
    <location>
        <begin position="118"/>
        <end position="139"/>
    </location>
</feature>
<evidence type="ECO:0000259" key="8">
    <source>
        <dbReference type="PROSITE" id="PS50850"/>
    </source>
</evidence>
<keyword evidence="5 7" id="KW-1133">Transmembrane helix</keyword>
<feature type="transmembrane region" description="Helical" evidence="7">
    <location>
        <begin position="211"/>
        <end position="229"/>
    </location>
</feature>
<protein>
    <submittedName>
        <fullName evidence="9">MFS transporter</fullName>
    </submittedName>
</protein>
<dbReference type="InterPro" id="IPR036259">
    <property type="entry name" value="MFS_trans_sf"/>
</dbReference>
<keyword evidence="4 7" id="KW-0812">Transmembrane</keyword>
<dbReference type="InterPro" id="IPR004638">
    <property type="entry name" value="EmrB-like"/>
</dbReference>
<evidence type="ECO:0000256" key="7">
    <source>
        <dbReference type="SAM" id="Phobius"/>
    </source>
</evidence>
<sequence length="521" mass="51980">MHGRPATQPLGTRGDSHPHRWRILVVLLLALLVTSIDHTIINVALPSLAVDLGASSAGLQWIVDSYTLVFAGLLLIAGALGDRFGRRGALAAGLVAFAVGSVVAASGSSVASVIAGRAVMGIGGALIMPATLSILVNVFGDPRERAKAIGVWAAVSGAGIAIGPIVGGALMTRFSWSSVFWINVPLLLAALALTFHLVPRSRAGRPSRLDPVGAVLSIAAITAVTYAVIEAPENGWTSAVTGLLLVAGLAIAVVFVWWELRRPEPMLDVRLFRLPAFTAASLSLTLLFFAMAGAMFLQAQYLQFVLGFSALGAGAALVPAALGMLAGTGLGSRLSAAHGARLAVAAGTLAGALGLAVQAVFTDGGSYLPTGIGLFLFGLGAGVAMPAATDSIMGALPAARAGVGSAVNDTTRELGGVLGVAVVGSVAATAYSTSMQAATLGGPGLPEAVRTAVNDSIGAAMAVSADLGADGAGLARVAVDAFVGGMGGALWIAAAVALWGTIVAAVHLPRPQAPAAPTQLA</sequence>
<gene>
    <name evidence="9" type="ORF">GCM10010531_20910</name>
</gene>
<evidence type="ECO:0000256" key="1">
    <source>
        <dbReference type="ARBA" id="ARBA00004651"/>
    </source>
</evidence>
<feature type="transmembrane region" description="Helical" evidence="7">
    <location>
        <begin position="151"/>
        <end position="172"/>
    </location>
</feature>
<dbReference type="Pfam" id="PF07690">
    <property type="entry name" value="MFS_1"/>
    <property type="match status" value="1"/>
</dbReference>
<feature type="transmembrane region" description="Helical" evidence="7">
    <location>
        <begin position="178"/>
        <end position="199"/>
    </location>
</feature>
<dbReference type="InterPro" id="IPR011701">
    <property type="entry name" value="MFS"/>
</dbReference>
<dbReference type="CDD" id="cd17321">
    <property type="entry name" value="MFS_MMR_MDR_like"/>
    <property type="match status" value="1"/>
</dbReference>
<name>A0ABP6P5A1_9ACTN</name>
<dbReference type="PRINTS" id="PR01036">
    <property type="entry name" value="TCRTETB"/>
</dbReference>
<feature type="transmembrane region" description="Helical" evidence="7">
    <location>
        <begin position="235"/>
        <end position="260"/>
    </location>
</feature>
<keyword evidence="10" id="KW-1185">Reference proteome</keyword>
<dbReference type="InterPro" id="IPR020846">
    <property type="entry name" value="MFS_dom"/>
</dbReference>
<dbReference type="SUPFAM" id="SSF103473">
    <property type="entry name" value="MFS general substrate transporter"/>
    <property type="match status" value="1"/>
</dbReference>
<keyword evidence="6 7" id="KW-0472">Membrane</keyword>
<evidence type="ECO:0000313" key="10">
    <source>
        <dbReference type="Proteomes" id="UP001499924"/>
    </source>
</evidence>
<dbReference type="Gene3D" id="1.20.1720.10">
    <property type="entry name" value="Multidrug resistance protein D"/>
    <property type="match status" value="1"/>
</dbReference>
<keyword evidence="3" id="KW-1003">Cell membrane</keyword>
<organism evidence="9 10">
    <name type="scientific">Blastococcus jejuensis</name>
    <dbReference type="NCBI Taxonomy" id="351224"/>
    <lineage>
        <taxon>Bacteria</taxon>
        <taxon>Bacillati</taxon>
        <taxon>Actinomycetota</taxon>
        <taxon>Actinomycetes</taxon>
        <taxon>Geodermatophilales</taxon>
        <taxon>Geodermatophilaceae</taxon>
        <taxon>Blastococcus</taxon>
    </lineage>
</organism>
<evidence type="ECO:0000256" key="5">
    <source>
        <dbReference type="ARBA" id="ARBA00022989"/>
    </source>
</evidence>
<feature type="transmembrane region" description="Helical" evidence="7">
    <location>
        <begin position="272"/>
        <end position="298"/>
    </location>
</feature>
<feature type="transmembrane region" description="Helical" evidence="7">
    <location>
        <begin position="304"/>
        <end position="330"/>
    </location>
</feature>
<evidence type="ECO:0000256" key="4">
    <source>
        <dbReference type="ARBA" id="ARBA00022692"/>
    </source>
</evidence>
<feature type="transmembrane region" description="Helical" evidence="7">
    <location>
        <begin position="61"/>
        <end position="81"/>
    </location>
</feature>